<proteinExistence type="predicted"/>
<dbReference type="PANTHER" id="PTHR31307">
    <property type="entry name" value="TRIHELIX TRANSCRIPTION FACTOR ASIL2"/>
    <property type="match status" value="1"/>
</dbReference>
<dbReference type="GO" id="GO:0000976">
    <property type="term" value="F:transcription cis-regulatory region binding"/>
    <property type="evidence" value="ECO:0007669"/>
    <property type="project" value="TreeGrafter"/>
</dbReference>
<dbReference type="OrthoDB" id="2019351at2759"/>
<accession>A0A6J1CLW3</accession>
<dbReference type="GeneID" id="111012342"/>
<keyword evidence="1" id="KW-1185">Reference proteome</keyword>
<dbReference type="AlphaFoldDB" id="A0A6J1CLW3"/>
<dbReference type="PANTHER" id="PTHR31307:SF16">
    <property type="entry name" value="OS05G0560600 PROTEIN"/>
    <property type="match status" value="1"/>
</dbReference>
<organism evidence="1 2">
    <name type="scientific">Momordica charantia</name>
    <name type="common">Bitter gourd</name>
    <name type="synonym">Balsam pear</name>
    <dbReference type="NCBI Taxonomy" id="3673"/>
    <lineage>
        <taxon>Eukaryota</taxon>
        <taxon>Viridiplantae</taxon>
        <taxon>Streptophyta</taxon>
        <taxon>Embryophyta</taxon>
        <taxon>Tracheophyta</taxon>
        <taxon>Spermatophyta</taxon>
        <taxon>Magnoliopsida</taxon>
        <taxon>eudicotyledons</taxon>
        <taxon>Gunneridae</taxon>
        <taxon>Pentapetalae</taxon>
        <taxon>rosids</taxon>
        <taxon>fabids</taxon>
        <taxon>Cucurbitales</taxon>
        <taxon>Cucurbitaceae</taxon>
        <taxon>Momordiceae</taxon>
        <taxon>Momordica</taxon>
    </lineage>
</organism>
<name>A0A6J1CLW3_MOMCH</name>
<protein>
    <submittedName>
        <fullName evidence="2">Trihelix transcription factor ASIL2-like</fullName>
    </submittedName>
</protein>
<reference evidence="2" key="1">
    <citation type="submission" date="2025-08" db="UniProtKB">
        <authorList>
            <consortium name="RefSeq"/>
        </authorList>
    </citation>
    <scope>IDENTIFICATION</scope>
</reference>
<evidence type="ECO:0000313" key="1">
    <source>
        <dbReference type="Proteomes" id="UP000504603"/>
    </source>
</evidence>
<sequence>MGRLARAIERFGKMYERVEAEKLRQMVELEKQRMQFAKDLEVERMQMFTETQVQLERIKRGKKSGSNVYSMDPP</sequence>
<dbReference type="Proteomes" id="UP000504603">
    <property type="component" value="Unplaced"/>
</dbReference>
<gene>
    <name evidence="2" type="primary">LOC111012342</name>
</gene>
<dbReference type="KEGG" id="mcha:111012342"/>
<dbReference type="GO" id="GO:0005634">
    <property type="term" value="C:nucleus"/>
    <property type="evidence" value="ECO:0007669"/>
    <property type="project" value="TreeGrafter"/>
</dbReference>
<evidence type="ECO:0000313" key="2">
    <source>
        <dbReference type="RefSeq" id="XP_022142147.1"/>
    </source>
</evidence>
<dbReference type="RefSeq" id="XP_022142147.1">
    <property type="nucleotide sequence ID" value="XM_022286455.1"/>
</dbReference>
<dbReference type="InterPro" id="IPR044823">
    <property type="entry name" value="ASIL1/2-like"/>
</dbReference>